<proteinExistence type="predicted"/>
<feature type="transmembrane region" description="Helical" evidence="1">
    <location>
        <begin position="173"/>
        <end position="190"/>
    </location>
</feature>
<evidence type="ECO:0000313" key="2">
    <source>
        <dbReference type="EMBL" id="TYP93826.1"/>
    </source>
</evidence>
<evidence type="ECO:0008006" key="4">
    <source>
        <dbReference type="Google" id="ProtNLM"/>
    </source>
</evidence>
<dbReference type="Proteomes" id="UP000324595">
    <property type="component" value="Unassembled WGS sequence"/>
</dbReference>
<keyword evidence="3" id="KW-1185">Reference proteome</keyword>
<name>A0A5D3YLN8_9BACT</name>
<feature type="transmembrane region" description="Helical" evidence="1">
    <location>
        <begin position="35"/>
        <end position="52"/>
    </location>
</feature>
<feature type="transmembrane region" description="Helical" evidence="1">
    <location>
        <begin position="64"/>
        <end position="83"/>
    </location>
</feature>
<keyword evidence="1" id="KW-0472">Membrane</keyword>
<organism evidence="2 3">
    <name type="scientific">Fodinibius salinus</name>
    <dbReference type="NCBI Taxonomy" id="860790"/>
    <lineage>
        <taxon>Bacteria</taxon>
        <taxon>Pseudomonadati</taxon>
        <taxon>Balneolota</taxon>
        <taxon>Balneolia</taxon>
        <taxon>Balneolales</taxon>
        <taxon>Balneolaceae</taxon>
        <taxon>Fodinibius</taxon>
    </lineage>
</organism>
<feature type="transmembrane region" description="Helical" evidence="1">
    <location>
        <begin position="122"/>
        <end position="142"/>
    </location>
</feature>
<keyword evidence="1" id="KW-0812">Transmembrane</keyword>
<feature type="transmembrane region" description="Helical" evidence="1">
    <location>
        <begin position="9"/>
        <end position="29"/>
    </location>
</feature>
<accession>A0A5D3YLN8</accession>
<sequence length="710" mass="81899">MPKKVTQNYLSYFLTIATGVVLLFIPLLGDLHIESAMLATVIGCFWGGFRACRGNPNADFRAALRIIGYLFLAGLPLLVNAILTECLSIHGLAFWLLFPPTGVYFGYAIGRLLRSFQLSFRRLLLTTILLALGIGIFLYEFFHYPQVYFFNHVWGVWPGPIYDETVKLTKPMVFFRALTISWILLLWHIPAFSQKRYAQWIVGLSAIALLFGYTQLTKQGVLTPRSYIQEQLGGHKTTEHFELYYDQRLYSEYEINKLAAEHEFYLQQITDALTLPSRGKSNKIESYLYGHPWQKKELVGAKFTSYVPIWLQQDQLHIAKQQTKSSLKHELVHVLAKRFGNRLFNGSWSIGLIEGLAVAIDGGSSSTSTIDQIVVSEQPYPTAKELQHSFSLLGFYGGRSGVNYITSGSFIRYLMNEYPISLLKEAYRTADIAASYGKDWQVLANGWHRHLDSISVDSADQQTASRIFRIPSLFEQACPHVLSNFAARWDEYRFLMASHDTTQALAALDDALAAADSVASVKIEWSFRQLVAGKFDKVNRVAALQDTTVEQHLLYADAFAMNGDIETARQYLRKARQLFNPKQDSLLKPGMQVRQDDWQWNIYRQLRYQNYWPDSVIFAKTNYHIKIRTLKKAIKEERWELVEQYGRQLLQVNPRKRYVDEYLLFIHELALQGNHKLAEQWRRVVSKLSLRRRQAEQLQNERGWLKFMSK</sequence>
<dbReference type="OrthoDB" id="1522169at2"/>
<dbReference type="AlphaFoldDB" id="A0A5D3YLN8"/>
<dbReference type="RefSeq" id="WP_148898877.1">
    <property type="nucleotide sequence ID" value="NZ_VNHY01000002.1"/>
</dbReference>
<gene>
    <name evidence="2" type="ORF">LX73_1539</name>
</gene>
<feature type="transmembrane region" description="Helical" evidence="1">
    <location>
        <begin position="89"/>
        <end position="110"/>
    </location>
</feature>
<dbReference type="EMBL" id="VNHY01000002">
    <property type="protein sequence ID" value="TYP93826.1"/>
    <property type="molecule type" value="Genomic_DNA"/>
</dbReference>
<keyword evidence="1" id="KW-1133">Transmembrane helix</keyword>
<feature type="transmembrane region" description="Helical" evidence="1">
    <location>
        <begin position="197"/>
        <end position="216"/>
    </location>
</feature>
<reference evidence="2 3" key="1">
    <citation type="submission" date="2019-07" db="EMBL/GenBank/DDBJ databases">
        <title>Genomic Encyclopedia of Archaeal and Bacterial Type Strains, Phase II (KMG-II): from individual species to whole genera.</title>
        <authorList>
            <person name="Goeker M."/>
        </authorList>
    </citation>
    <scope>NUCLEOTIDE SEQUENCE [LARGE SCALE GENOMIC DNA]</scope>
    <source>
        <strain evidence="2 3">DSM 21935</strain>
    </source>
</reference>
<comment type="caution">
    <text evidence="2">The sequence shown here is derived from an EMBL/GenBank/DDBJ whole genome shotgun (WGS) entry which is preliminary data.</text>
</comment>
<evidence type="ECO:0000313" key="3">
    <source>
        <dbReference type="Proteomes" id="UP000324595"/>
    </source>
</evidence>
<evidence type="ECO:0000256" key="1">
    <source>
        <dbReference type="SAM" id="Phobius"/>
    </source>
</evidence>
<protein>
    <recommendedName>
        <fullName evidence="4">Peptidase MA superfamily protein</fullName>
    </recommendedName>
</protein>